<dbReference type="SUPFAM" id="SSF51445">
    <property type="entry name" value="(Trans)glycosidases"/>
    <property type="match status" value="1"/>
</dbReference>
<dbReference type="SUPFAM" id="SSF54106">
    <property type="entry name" value="LysM domain"/>
    <property type="match status" value="2"/>
</dbReference>
<evidence type="ECO:0000313" key="19">
    <source>
        <dbReference type="Proteomes" id="UP000001805"/>
    </source>
</evidence>
<dbReference type="GO" id="GO:0000272">
    <property type="term" value="P:polysaccharide catabolic process"/>
    <property type="evidence" value="ECO:0007669"/>
    <property type="project" value="UniProtKB-KW"/>
</dbReference>
<feature type="transmembrane region" description="Helical" evidence="14">
    <location>
        <begin position="1238"/>
        <end position="1258"/>
    </location>
</feature>
<dbReference type="OMA" id="RERNCDP"/>
<dbReference type="GO" id="GO:0005576">
    <property type="term" value="C:extracellular region"/>
    <property type="evidence" value="ECO:0007669"/>
    <property type="project" value="UniProtKB-SubCell"/>
</dbReference>
<evidence type="ECO:0000313" key="18">
    <source>
        <dbReference type="EMBL" id="EAA35795.2"/>
    </source>
</evidence>
<dbReference type="CDD" id="cd00118">
    <property type="entry name" value="LysM"/>
    <property type="match status" value="2"/>
</dbReference>
<evidence type="ECO:0000256" key="12">
    <source>
        <dbReference type="ARBA" id="ARBA00023326"/>
    </source>
</evidence>
<dbReference type="Gene3D" id="3.10.350.10">
    <property type="entry name" value="LysM domain"/>
    <property type="match status" value="2"/>
</dbReference>
<comment type="similarity">
    <text evidence="3">Belongs to the glycosyl hydrolase 18 family. Chitinase class V subfamily.</text>
</comment>
<dbReference type="InterPro" id="IPR029226">
    <property type="entry name" value="Ecp2-like"/>
</dbReference>
<dbReference type="Gene3D" id="3.10.50.10">
    <property type="match status" value="1"/>
</dbReference>
<keyword evidence="11 13" id="KW-0326">Glycosidase</keyword>
<comment type="subcellular location">
    <subcellularLocation>
        <location evidence="2">Secreted</location>
    </subcellularLocation>
</comment>
<dbReference type="CDD" id="cd00035">
    <property type="entry name" value="ChtBD1"/>
    <property type="match status" value="1"/>
</dbReference>
<dbReference type="GeneID" id="3881180"/>
<keyword evidence="9" id="KW-0843">Virulence</keyword>
<keyword evidence="10" id="KW-0119">Carbohydrate metabolism</keyword>
<feature type="domain" description="GH18" evidence="17">
    <location>
        <begin position="569"/>
        <end position="935"/>
    </location>
</feature>
<dbReference type="InterPro" id="IPR001579">
    <property type="entry name" value="Glyco_hydro_18_chit_AS"/>
</dbReference>
<dbReference type="InterPro" id="IPR053214">
    <property type="entry name" value="LysM12-like"/>
</dbReference>
<protein>
    <recommendedName>
        <fullName evidence="4">chitinase</fullName>
        <ecNumber evidence="4">3.2.1.14</ecNumber>
    </recommendedName>
</protein>
<keyword evidence="19" id="KW-1185">Reference proteome</keyword>
<evidence type="ECO:0000256" key="10">
    <source>
        <dbReference type="ARBA" id="ARBA00023277"/>
    </source>
</evidence>
<dbReference type="PANTHER" id="PTHR47700">
    <property type="entry name" value="V CHITINASE, PUTATIVE (AFU_ORTHOLOGUE AFUA_6G13720)-RELATED"/>
    <property type="match status" value="1"/>
</dbReference>
<feature type="transmembrane region" description="Helical" evidence="14">
    <location>
        <begin position="1085"/>
        <end position="1109"/>
    </location>
</feature>
<dbReference type="CDD" id="cd02878">
    <property type="entry name" value="GH18_zymocin_alpha"/>
    <property type="match status" value="1"/>
</dbReference>
<dbReference type="OrthoDB" id="4557217at2759"/>
<dbReference type="InterPro" id="IPR036861">
    <property type="entry name" value="Endochitinase-like_sf"/>
</dbReference>
<dbReference type="SMART" id="SM00257">
    <property type="entry name" value="LysM"/>
    <property type="match status" value="2"/>
</dbReference>
<dbReference type="GO" id="GO:0008061">
    <property type="term" value="F:chitin binding"/>
    <property type="evidence" value="ECO:0007669"/>
    <property type="project" value="UniProtKB-KW"/>
</dbReference>
<evidence type="ECO:0000256" key="6">
    <source>
        <dbReference type="ARBA" id="ARBA00022669"/>
    </source>
</evidence>
<dbReference type="HOGENOM" id="CLU_001482_1_0_1"/>
<comment type="catalytic activity">
    <reaction evidence="1">
        <text>Random endo-hydrolysis of N-acetyl-beta-D-glucosaminide (1-&gt;4)-beta-linkages in chitin and chitodextrins.</text>
        <dbReference type="EC" id="3.2.1.14"/>
    </reaction>
</comment>
<keyword evidence="12" id="KW-0624">Polysaccharide degradation</keyword>
<feature type="signal peptide" evidence="15">
    <location>
        <begin position="1"/>
        <end position="23"/>
    </location>
</feature>
<dbReference type="InterPro" id="IPR017853">
    <property type="entry name" value="GH"/>
</dbReference>
<evidence type="ECO:0000256" key="13">
    <source>
        <dbReference type="RuleBase" id="RU000489"/>
    </source>
</evidence>
<proteinExistence type="inferred from homology"/>
<dbReference type="VEuPathDB" id="FungiDB:NCU07484"/>
<feature type="domain" description="LysM" evidence="16">
    <location>
        <begin position="365"/>
        <end position="410"/>
    </location>
</feature>
<evidence type="ECO:0000256" key="15">
    <source>
        <dbReference type="SAM" id="SignalP"/>
    </source>
</evidence>
<evidence type="ECO:0000256" key="2">
    <source>
        <dbReference type="ARBA" id="ARBA00004613"/>
    </source>
</evidence>
<dbReference type="GO" id="GO:0008843">
    <property type="term" value="F:endochitinase activity"/>
    <property type="evidence" value="ECO:0007669"/>
    <property type="project" value="UniProtKB-EC"/>
</dbReference>
<keyword evidence="7 13" id="KW-0378">Hydrolase</keyword>
<dbReference type="PROSITE" id="PS01095">
    <property type="entry name" value="GH18_1"/>
    <property type="match status" value="1"/>
</dbReference>
<organism evidence="18 19">
    <name type="scientific">Neurospora crassa (strain ATCC 24698 / 74-OR23-1A / CBS 708.71 / DSM 1257 / FGSC 987)</name>
    <dbReference type="NCBI Taxonomy" id="367110"/>
    <lineage>
        <taxon>Eukaryota</taxon>
        <taxon>Fungi</taxon>
        <taxon>Dikarya</taxon>
        <taxon>Ascomycota</taxon>
        <taxon>Pezizomycotina</taxon>
        <taxon>Sordariomycetes</taxon>
        <taxon>Sordariomycetidae</taxon>
        <taxon>Sordariales</taxon>
        <taxon>Sordariaceae</taxon>
        <taxon>Neurospora</taxon>
    </lineage>
</organism>
<evidence type="ECO:0000256" key="11">
    <source>
        <dbReference type="ARBA" id="ARBA00023295"/>
    </source>
</evidence>
<keyword evidence="14" id="KW-1133">Transmembrane helix</keyword>
<dbReference type="PROSITE" id="PS51782">
    <property type="entry name" value="LYSM"/>
    <property type="match status" value="2"/>
</dbReference>
<evidence type="ECO:0000256" key="3">
    <source>
        <dbReference type="ARBA" id="ARBA00008682"/>
    </source>
</evidence>
<reference evidence="18 19" key="1">
    <citation type="journal article" date="2003" name="Nature">
        <title>The genome sequence of the filamentous fungus Neurospora crassa.</title>
        <authorList>
            <person name="Galagan J.E."/>
            <person name="Calvo S.E."/>
            <person name="Borkovich K.A."/>
            <person name="Selker E.U."/>
            <person name="Read N.D."/>
            <person name="Jaffe D."/>
            <person name="FitzHugh W."/>
            <person name="Ma L.J."/>
            <person name="Smirnov S."/>
            <person name="Purcell S."/>
            <person name="Rehman B."/>
            <person name="Elkins T."/>
            <person name="Engels R."/>
            <person name="Wang S."/>
            <person name="Nielsen C.B."/>
            <person name="Butler J."/>
            <person name="Endrizzi M."/>
            <person name="Qui D."/>
            <person name="Ianakiev P."/>
            <person name="Bell-Pedersen D."/>
            <person name="Nelson M.A."/>
            <person name="Werner-Washburne M."/>
            <person name="Selitrennikoff C.P."/>
            <person name="Kinsey J.A."/>
            <person name="Braun E.L."/>
            <person name="Zelter A."/>
            <person name="Schulte U."/>
            <person name="Kothe G.O."/>
            <person name="Jedd G."/>
            <person name="Mewes W."/>
            <person name="Staben C."/>
            <person name="Marcotte E."/>
            <person name="Greenberg D."/>
            <person name="Roy A."/>
            <person name="Foley K."/>
            <person name="Naylor J."/>
            <person name="Stange-Thomann N."/>
            <person name="Barrett R."/>
            <person name="Gnerre S."/>
            <person name="Kamal M."/>
            <person name="Kamvysselis M."/>
            <person name="Mauceli E."/>
            <person name="Bielke C."/>
            <person name="Rudd S."/>
            <person name="Frishman D."/>
            <person name="Krystofova S."/>
            <person name="Rasmussen C."/>
            <person name="Metzenberg R.L."/>
            <person name="Perkins D.D."/>
            <person name="Kroken S."/>
            <person name="Cogoni C."/>
            <person name="Macino G."/>
            <person name="Catcheside D."/>
            <person name="Li W."/>
            <person name="Pratt R.J."/>
            <person name="Osmani S.A."/>
            <person name="DeSouza C.P."/>
            <person name="Glass L."/>
            <person name="Orbach M.J."/>
            <person name="Berglund J.A."/>
            <person name="Voelker R."/>
            <person name="Yarden O."/>
            <person name="Plamann M."/>
            <person name="Seiler S."/>
            <person name="Dunlap J."/>
            <person name="Radford A."/>
            <person name="Aramayo R."/>
            <person name="Natvig D.O."/>
            <person name="Alex L.A."/>
            <person name="Mannhaupt G."/>
            <person name="Ebbole D.J."/>
            <person name="Freitag M."/>
            <person name="Paulsen I."/>
            <person name="Sachs M.S."/>
            <person name="Lander E.S."/>
            <person name="Nusbaum C."/>
            <person name="Birren B."/>
        </authorList>
    </citation>
    <scope>NUCLEOTIDE SEQUENCE [LARGE SCALE GENOMIC DNA]</scope>
    <source>
        <strain evidence="19">ATCC 24698 / 74-OR23-1A / CBS 708.71 / DSM 1257 / FGSC 987</strain>
    </source>
</reference>
<dbReference type="Pfam" id="PF01476">
    <property type="entry name" value="LysM"/>
    <property type="match status" value="2"/>
</dbReference>
<keyword evidence="8" id="KW-0146">Chitin degradation</keyword>
<evidence type="ECO:0000256" key="1">
    <source>
        <dbReference type="ARBA" id="ARBA00000822"/>
    </source>
</evidence>
<dbReference type="Pfam" id="PF00704">
    <property type="entry name" value="Glyco_hydro_18"/>
    <property type="match status" value="1"/>
</dbReference>
<name>Q7SG57_NEUCR</name>
<dbReference type="InterPro" id="IPR001223">
    <property type="entry name" value="Glyco_hydro18_cat"/>
</dbReference>
<dbReference type="SUPFAM" id="SSF54556">
    <property type="entry name" value="Chitinase insertion domain"/>
    <property type="match status" value="1"/>
</dbReference>
<dbReference type="Gene3D" id="3.30.60.10">
    <property type="entry name" value="Endochitinase-like"/>
    <property type="match status" value="1"/>
</dbReference>
<keyword evidence="14" id="KW-0472">Membrane</keyword>
<keyword evidence="15" id="KW-0732">Signal</keyword>
<feature type="chain" id="PRO_5004291264" description="chitinase" evidence="15">
    <location>
        <begin position="24"/>
        <end position="1528"/>
    </location>
</feature>
<evidence type="ECO:0000256" key="9">
    <source>
        <dbReference type="ARBA" id="ARBA00023026"/>
    </source>
</evidence>
<dbReference type="PANTHER" id="PTHR47700:SF1">
    <property type="entry name" value="CHITINASE"/>
    <property type="match status" value="1"/>
</dbReference>
<dbReference type="PaxDb" id="5141-EFNCRP00000007412"/>
<dbReference type="KEGG" id="ncr:NCU07484"/>
<evidence type="ECO:0000259" key="17">
    <source>
        <dbReference type="PROSITE" id="PS51910"/>
    </source>
</evidence>
<evidence type="ECO:0000256" key="7">
    <source>
        <dbReference type="ARBA" id="ARBA00022801"/>
    </source>
</evidence>
<evidence type="ECO:0000256" key="5">
    <source>
        <dbReference type="ARBA" id="ARBA00022525"/>
    </source>
</evidence>
<dbReference type="InParanoid" id="Q7SG57"/>
<dbReference type="InterPro" id="IPR036779">
    <property type="entry name" value="LysM_dom_sf"/>
</dbReference>
<keyword evidence="5" id="KW-0964">Secreted</keyword>
<keyword evidence="14" id="KW-0812">Transmembrane</keyword>
<gene>
    <name evidence="18" type="primary">gh18-8</name>
    <name evidence="18" type="ORF">NCU07484</name>
</gene>
<evidence type="ECO:0000256" key="14">
    <source>
        <dbReference type="SAM" id="Phobius"/>
    </source>
</evidence>
<dbReference type="STRING" id="367110.Q7SG57"/>
<sequence length="1528" mass="164121">MSLTGIWTMSITALAISPTNCVARQLDEQLGKEPPGRHIASMIPLNRPIPSFLGPHHYHVLLFTGGNGPQCGRSLPLLWDWWEAGSPMSNLRQPASISYRGRDDCPTLCSVTGPDPGSWPAYHSLSQVAHCKETVFYHFSIYDDVDDGSSGHRIYACTSYGALQKPGADMSQMKANADTTHTPTNVTLEFGGWNETAPHHGVDLRSLSRSIRRALAAGYTSDDKQSLVLFVQTVTGTAGLYLGRNVNIQSTAPDALIAFENALYASNNTGGSKAIQLCGHDYDGDHVVGFIATSNTSFTPVQQAIRSWKNATCLSFDTVRNIPATVDFTTPLVLPSNGTTNSTYSASTALRAIRGNHLQARAECRTIQVASGDSCAKLATKCGISPSDFTKYNPDSKLCSSLMPLQHVCCSSGTLPDFTPKKNSDGSCASYAVVQDDTCSAIAAAHSLTVDQIESFNKQTWGWSGCSRLMAQAVICLSYGTPPMPAPLANAVCGPQKPGTKKPDNMDDIQKLNPCPLNACCDVWGQCGITAEFCTDTNTGAPGTAKPNTNGCISNCGTNVVKGKPPAQWISLGYYEAYSLGGRSCLYQDVRQIDTNKYSHIHFAFGDITPDFKVSAGDVISTYEFEAFRSMTNVHRVISFGGWAFSTDAATYNIFRTGVTAANRLTLATNIANFVKEKGLDGVDIDWEYPGEPDIPGPPPGADDEGTNYLAFLVVLKNLLPGKTVSIAAPASYWYLKQFPIAQISKVVDYIVLMCYDLHGQWDYGNKWSQEGCANGNCLRSHVNLTETKTALAMITKAGVDSGKVVVGVSSYGRSFNMADAGCYSKDCFFTGSATASDASKGPCTDTAGYISNAEINDIIVNNASRVNQNFIDSSSNSRIVVYDNNQWVAFMDDSIRAARTAIYKGLGMGGTSNWATDLEKYHDAPSISKDWSTFRLSIKRGDNPYAVGDRHGNWTDLSCTDPAIQNAEHLPPQERWNMLDGSDAWRDIMKVWFDYQKPSNTPFTEAVSYTIHGPPSPDCGTLARKNNCEQTVQCSSNFEGGGSGAMYATYVTALYQAAAATLDPALKDFENQFAPIPKKFDDSWLGILLACVGLAGTVGVSGFFNTALKSMPYWRANSVSYDNWKDTAKALVSFGTSIAGTLTGKNDNNGAWSAEKQDAFSDYMGNVVSAWANVTEMSLRQLFSGEPESVELLTSLVANGHFIDGSVNGGGSSPTDALDTTANSPLMAEVRASISKAFFAFAIPSIWSVSGTTAFIMDSGFDCGTVDPMGEYLDKDTQHKTAGCYNGKLYYLAYPSGPAEDCSGGDEAVVCRPNTFSAPPGIDTLDGTRFGGVKVSDLITGAVRTYIQNGNKNGGEQIDPTHGGSLDGLMDQDVTTPGFIRIPVCSASVAFAAWSDTSVSSDVDNYPCYIKPSPDYCEASSFVDQTSDASPSTSDCMGIVRNIQGTQGQWTVENGQQHQLVQYGACKFGIQGLNKHGNGWFHVGAQDIVDIITDSINKFGGSGKVGAKGLMDCKGNINSQDVEWGLY</sequence>
<dbReference type="SMART" id="SM00636">
    <property type="entry name" value="Glyco_18"/>
    <property type="match status" value="1"/>
</dbReference>
<dbReference type="EMBL" id="CM002236">
    <property type="protein sequence ID" value="EAA35795.2"/>
    <property type="molecule type" value="Genomic_DNA"/>
</dbReference>
<evidence type="ECO:0000259" key="16">
    <source>
        <dbReference type="PROSITE" id="PS51782"/>
    </source>
</evidence>
<dbReference type="InterPro" id="IPR029070">
    <property type="entry name" value="Chitinase_insertion_sf"/>
</dbReference>
<dbReference type="InterPro" id="IPR018392">
    <property type="entry name" value="LysM"/>
</dbReference>
<dbReference type="Proteomes" id="UP000001805">
    <property type="component" value="Chromosome 1, Linkage Group I"/>
</dbReference>
<dbReference type="PROSITE" id="PS51910">
    <property type="entry name" value="GH18_2"/>
    <property type="match status" value="1"/>
</dbReference>
<accession>Q7SG57</accession>
<dbReference type="GO" id="GO:0006032">
    <property type="term" value="P:chitin catabolic process"/>
    <property type="evidence" value="ECO:0007669"/>
    <property type="project" value="UniProtKB-KW"/>
</dbReference>
<dbReference type="SMR" id="Q7SG57"/>
<keyword evidence="6" id="KW-0147">Chitin-binding</keyword>
<dbReference type="Gene3D" id="3.20.20.80">
    <property type="entry name" value="Glycosidases"/>
    <property type="match status" value="1"/>
</dbReference>
<feature type="domain" description="LysM" evidence="16">
    <location>
        <begin position="429"/>
        <end position="477"/>
    </location>
</feature>
<dbReference type="InterPro" id="IPR011583">
    <property type="entry name" value="Chitinase_II/V-like_cat"/>
</dbReference>
<evidence type="ECO:0000256" key="8">
    <source>
        <dbReference type="ARBA" id="ARBA00023024"/>
    </source>
</evidence>
<evidence type="ECO:0000256" key="4">
    <source>
        <dbReference type="ARBA" id="ARBA00012729"/>
    </source>
</evidence>
<dbReference type="Pfam" id="PF14856">
    <property type="entry name" value="Hce2"/>
    <property type="match status" value="1"/>
</dbReference>
<dbReference type="EC" id="3.2.1.14" evidence="4"/>
<dbReference type="RefSeq" id="XP_965031.2">
    <property type="nucleotide sequence ID" value="XM_959938.2"/>
</dbReference>
<dbReference type="SUPFAM" id="SSF57016">
    <property type="entry name" value="Plant lectins/antimicrobial peptides"/>
    <property type="match status" value="1"/>
</dbReference>